<evidence type="ECO:0000313" key="3">
    <source>
        <dbReference type="Proteomes" id="UP000235363"/>
    </source>
</evidence>
<reference evidence="2 3" key="1">
    <citation type="submission" date="2017-09" db="EMBL/GenBank/DDBJ databases">
        <title>Bacterial strain isolated from the female urinary microbiota.</title>
        <authorList>
            <person name="Thomas-White K."/>
            <person name="Kumar N."/>
            <person name="Forster S."/>
            <person name="Putonti C."/>
            <person name="Lawley T."/>
            <person name="Wolfe A.J."/>
        </authorList>
    </citation>
    <scope>NUCLEOTIDE SEQUENCE [LARGE SCALE GENOMIC DNA]</scope>
    <source>
        <strain evidence="2 3">UMB0908</strain>
    </source>
</reference>
<dbReference type="InterPro" id="IPR009061">
    <property type="entry name" value="DNA-bd_dom_put_sf"/>
</dbReference>
<evidence type="ECO:0000313" key="2">
    <source>
        <dbReference type="EMBL" id="PMC63502.1"/>
    </source>
</evidence>
<dbReference type="EMBL" id="PNHF01000001">
    <property type="protein sequence ID" value="PMC63502.1"/>
    <property type="molecule type" value="Genomic_DNA"/>
</dbReference>
<dbReference type="InterPro" id="IPR041657">
    <property type="entry name" value="HTH_17"/>
</dbReference>
<dbReference type="Pfam" id="PF12728">
    <property type="entry name" value="HTH_17"/>
    <property type="match status" value="1"/>
</dbReference>
<protein>
    <recommendedName>
        <fullName evidence="1">Helix-turn-helix domain-containing protein</fullName>
    </recommendedName>
</protein>
<accession>A0A2N6T2I2</accession>
<organism evidence="2 3">
    <name type="scientific">Corynebacterium xerosis</name>
    <dbReference type="NCBI Taxonomy" id="1725"/>
    <lineage>
        <taxon>Bacteria</taxon>
        <taxon>Bacillati</taxon>
        <taxon>Actinomycetota</taxon>
        <taxon>Actinomycetes</taxon>
        <taxon>Mycobacteriales</taxon>
        <taxon>Corynebacteriaceae</taxon>
        <taxon>Corynebacterium</taxon>
    </lineage>
</organism>
<proteinExistence type="predicted"/>
<evidence type="ECO:0000259" key="1">
    <source>
        <dbReference type="Pfam" id="PF12728"/>
    </source>
</evidence>
<dbReference type="AlphaFoldDB" id="A0A2N6T2I2"/>
<sequence length="67" mass="7406">MTTPEPVTLDADEWLSTGAAADLIGASSSTLARWRAEGSGPPYARHGRVIRYHRDVLDHWMRTRTAA</sequence>
<comment type="caution">
    <text evidence="2">The sequence shown here is derived from an EMBL/GenBank/DDBJ whole genome shotgun (WGS) entry which is preliminary data.</text>
</comment>
<dbReference type="SUPFAM" id="SSF46955">
    <property type="entry name" value="Putative DNA-binding domain"/>
    <property type="match status" value="1"/>
</dbReference>
<gene>
    <name evidence="2" type="ORF">CJ204_00790</name>
</gene>
<feature type="domain" description="Helix-turn-helix" evidence="1">
    <location>
        <begin position="14"/>
        <end position="64"/>
    </location>
</feature>
<name>A0A2N6T2I2_9CORY</name>
<dbReference type="Proteomes" id="UP000235363">
    <property type="component" value="Unassembled WGS sequence"/>
</dbReference>